<keyword evidence="1" id="KW-0812">Transmembrane</keyword>
<dbReference type="AlphaFoldDB" id="A0A5B7F870"/>
<comment type="caution">
    <text evidence="2">The sequence shown here is derived from an EMBL/GenBank/DDBJ whole genome shotgun (WGS) entry which is preliminary data.</text>
</comment>
<organism evidence="2 3">
    <name type="scientific">Portunus trituberculatus</name>
    <name type="common">Swimming crab</name>
    <name type="synonym">Neptunus trituberculatus</name>
    <dbReference type="NCBI Taxonomy" id="210409"/>
    <lineage>
        <taxon>Eukaryota</taxon>
        <taxon>Metazoa</taxon>
        <taxon>Ecdysozoa</taxon>
        <taxon>Arthropoda</taxon>
        <taxon>Crustacea</taxon>
        <taxon>Multicrustacea</taxon>
        <taxon>Malacostraca</taxon>
        <taxon>Eumalacostraca</taxon>
        <taxon>Eucarida</taxon>
        <taxon>Decapoda</taxon>
        <taxon>Pleocyemata</taxon>
        <taxon>Brachyura</taxon>
        <taxon>Eubrachyura</taxon>
        <taxon>Portunoidea</taxon>
        <taxon>Portunidae</taxon>
        <taxon>Portuninae</taxon>
        <taxon>Portunus</taxon>
    </lineage>
</organism>
<evidence type="ECO:0000313" key="3">
    <source>
        <dbReference type="Proteomes" id="UP000324222"/>
    </source>
</evidence>
<accession>A0A5B7F870</accession>
<evidence type="ECO:0000313" key="2">
    <source>
        <dbReference type="EMBL" id="MPC43810.1"/>
    </source>
</evidence>
<keyword evidence="1" id="KW-1133">Transmembrane helix</keyword>
<name>A0A5B7F870_PORTR</name>
<dbReference type="Proteomes" id="UP000324222">
    <property type="component" value="Unassembled WGS sequence"/>
</dbReference>
<sequence length="246" mass="27188">MGVGMMSSRVGAFIAPFIMSVLEVDHPWAISVVFGLMAAVASLSFLPLWETGNICLPDTIAQMEEPKEAAYHTPNLSSGSSKRGYLWRFTSASSGDLRRVGKATRPTPAYAPCEYIREIHRAGSSSLPKLPCLGSYYTLCRFRYTPKPDLVKFWISGTMRLRYHEALLLALAPSFPRLQLDPVLKPRQTPAHRPLVNTLPLFKLVSRLTGKAASLGSCCFSPYLHLLLLLSPCRTPAFGLHLTAYC</sequence>
<protein>
    <submittedName>
        <fullName evidence="2">Uncharacterized protein</fullName>
    </submittedName>
</protein>
<evidence type="ECO:0000256" key="1">
    <source>
        <dbReference type="SAM" id="Phobius"/>
    </source>
</evidence>
<dbReference type="EMBL" id="VSRR010006004">
    <property type="protein sequence ID" value="MPC43810.1"/>
    <property type="molecule type" value="Genomic_DNA"/>
</dbReference>
<proteinExistence type="predicted"/>
<dbReference type="OrthoDB" id="5296287at2759"/>
<keyword evidence="3" id="KW-1185">Reference proteome</keyword>
<keyword evidence="1" id="KW-0472">Membrane</keyword>
<feature type="transmembrane region" description="Helical" evidence="1">
    <location>
        <begin position="28"/>
        <end position="49"/>
    </location>
</feature>
<gene>
    <name evidence="2" type="ORF">E2C01_037464</name>
</gene>
<reference evidence="2 3" key="1">
    <citation type="submission" date="2019-05" db="EMBL/GenBank/DDBJ databases">
        <title>Another draft genome of Portunus trituberculatus and its Hox gene families provides insights of decapod evolution.</title>
        <authorList>
            <person name="Jeong J.-H."/>
            <person name="Song I."/>
            <person name="Kim S."/>
            <person name="Choi T."/>
            <person name="Kim D."/>
            <person name="Ryu S."/>
            <person name="Kim W."/>
        </authorList>
    </citation>
    <scope>NUCLEOTIDE SEQUENCE [LARGE SCALE GENOMIC DNA]</scope>
    <source>
        <tissue evidence="2">Muscle</tissue>
    </source>
</reference>